<keyword evidence="2 3" id="KW-0195">Cyclin</keyword>
<dbReference type="Pfam" id="PF00134">
    <property type="entry name" value="Cyclin_N"/>
    <property type="match status" value="1"/>
</dbReference>
<dbReference type="GO" id="GO:0006351">
    <property type="term" value="P:DNA-templated transcription"/>
    <property type="evidence" value="ECO:0007669"/>
    <property type="project" value="InterPro"/>
</dbReference>
<dbReference type="GO" id="GO:0006357">
    <property type="term" value="P:regulation of transcription by RNA polymerase II"/>
    <property type="evidence" value="ECO:0007669"/>
    <property type="project" value="InterPro"/>
</dbReference>
<dbReference type="Pfam" id="PF16899">
    <property type="entry name" value="Cyclin_C_2"/>
    <property type="match status" value="1"/>
</dbReference>
<dbReference type="SUPFAM" id="SSF47954">
    <property type="entry name" value="Cyclin-like"/>
    <property type="match status" value="2"/>
</dbReference>
<accession>A0A1G4IQP7</accession>
<dbReference type="InterPro" id="IPR036915">
    <property type="entry name" value="Cyclin-like_sf"/>
</dbReference>
<dbReference type="Proteomes" id="UP000191024">
    <property type="component" value="Chromosome A"/>
</dbReference>
<dbReference type="GO" id="GO:0070985">
    <property type="term" value="C:transcription factor TFIIK complex"/>
    <property type="evidence" value="ECO:0007669"/>
    <property type="project" value="InterPro"/>
</dbReference>
<dbReference type="GO" id="GO:0016538">
    <property type="term" value="F:cyclin-dependent protein serine/threonine kinase regulator activity"/>
    <property type="evidence" value="ECO:0007669"/>
    <property type="project" value="InterPro"/>
</dbReference>
<evidence type="ECO:0000313" key="5">
    <source>
        <dbReference type="EMBL" id="SCU79062.1"/>
    </source>
</evidence>
<organism evidence="5 6">
    <name type="scientific">Lachancea mirantina</name>
    <dbReference type="NCBI Taxonomy" id="1230905"/>
    <lineage>
        <taxon>Eukaryota</taxon>
        <taxon>Fungi</taxon>
        <taxon>Dikarya</taxon>
        <taxon>Ascomycota</taxon>
        <taxon>Saccharomycotina</taxon>
        <taxon>Saccharomycetes</taxon>
        <taxon>Saccharomycetales</taxon>
        <taxon>Saccharomycetaceae</taxon>
        <taxon>Lachancea</taxon>
    </lineage>
</organism>
<dbReference type="PANTHER" id="PTHR10026">
    <property type="entry name" value="CYCLIN"/>
    <property type="match status" value="1"/>
</dbReference>
<evidence type="ECO:0000256" key="1">
    <source>
        <dbReference type="ARBA" id="ARBA00008638"/>
    </source>
</evidence>
<protein>
    <submittedName>
        <fullName evidence="5">LAMI_0A07162g1_1</fullName>
    </submittedName>
</protein>
<evidence type="ECO:0000313" key="6">
    <source>
        <dbReference type="Proteomes" id="UP000191024"/>
    </source>
</evidence>
<dbReference type="NCBIfam" id="TIGR00569">
    <property type="entry name" value="ccl1"/>
    <property type="match status" value="1"/>
</dbReference>
<dbReference type="InterPro" id="IPR006671">
    <property type="entry name" value="Cyclin_N"/>
</dbReference>
<dbReference type="SMART" id="SM00385">
    <property type="entry name" value="CYCLIN"/>
    <property type="match status" value="1"/>
</dbReference>
<name>A0A1G4IQP7_9SACH</name>
<dbReference type="InterPro" id="IPR013763">
    <property type="entry name" value="Cyclin-like_dom"/>
</dbReference>
<evidence type="ECO:0000259" key="4">
    <source>
        <dbReference type="SMART" id="SM00385"/>
    </source>
</evidence>
<dbReference type="CDD" id="cd20524">
    <property type="entry name" value="CYCLIN_CCNH_rpt1"/>
    <property type="match status" value="1"/>
</dbReference>
<dbReference type="Gene3D" id="1.10.472.10">
    <property type="entry name" value="Cyclin-like"/>
    <property type="match status" value="2"/>
</dbReference>
<reference evidence="5 6" key="1">
    <citation type="submission" date="2016-03" db="EMBL/GenBank/DDBJ databases">
        <authorList>
            <person name="Devillers H."/>
        </authorList>
    </citation>
    <scope>NUCLEOTIDE SEQUENCE [LARGE SCALE GENOMIC DNA]</scope>
    <source>
        <strain evidence="5">CBS 11717</strain>
    </source>
</reference>
<dbReference type="OrthoDB" id="340962at2759"/>
<dbReference type="CDD" id="cd20525">
    <property type="entry name" value="CYCLIN_CCNH_rpt2"/>
    <property type="match status" value="1"/>
</dbReference>
<dbReference type="InterPro" id="IPR031658">
    <property type="entry name" value="Cyclin_C_2"/>
</dbReference>
<dbReference type="InterPro" id="IPR043198">
    <property type="entry name" value="Cyclin/Ssn8"/>
</dbReference>
<evidence type="ECO:0000256" key="3">
    <source>
        <dbReference type="RuleBase" id="RU000383"/>
    </source>
</evidence>
<dbReference type="EMBL" id="LT598462">
    <property type="protein sequence ID" value="SCU79062.1"/>
    <property type="molecule type" value="Genomic_DNA"/>
</dbReference>
<dbReference type="AlphaFoldDB" id="A0A1G4IQP7"/>
<feature type="domain" description="Cyclin-like" evidence="4">
    <location>
        <begin position="102"/>
        <end position="183"/>
    </location>
</feature>
<evidence type="ECO:0000256" key="2">
    <source>
        <dbReference type="ARBA" id="ARBA00023127"/>
    </source>
</evidence>
<proteinExistence type="inferred from homology"/>
<gene>
    <name evidence="5" type="ORF">LAMI_0A07162G</name>
</gene>
<keyword evidence="6" id="KW-1185">Reference proteome</keyword>
<dbReference type="STRING" id="1230905.A0A1G4IQP7"/>
<dbReference type="InterPro" id="IPR027081">
    <property type="entry name" value="CyclinH/Ccl1"/>
</dbReference>
<sequence>MTNTPTPSGSVDATKVQPIQRVSDDDLYRHSSQYRMWSFTPEQLAQKRVEINARAATVLETRVRSFLEQNPDLGSDEVAAITEKAVPVTADEEVLLVNYFARMLLTFATKMNLPTEVAATAVTFFRRFYLNNSVMDIVPKEIFYTTLFFACKSENFFIGIDSFAKKTKSKNEDVLKYEFRLLESLQFTLMNHHPFKALHGFFLDIQNILQGKVDLNYMGQVYTNCKKTIMEAILTDVVYFYSPPQITLAALLKEDEALAMRYLDLKFANEDSPGVLHLETLRTVIVACKDTMSANAVPSKEQATRTVAKIHFGQNPLSVVERMRRQRESASPP</sequence>
<comment type="similarity">
    <text evidence="1">Belongs to the cyclin family. Cyclin C subfamily.</text>
</comment>